<evidence type="ECO:0000256" key="2">
    <source>
        <dbReference type="SAM" id="SignalP"/>
    </source>
</evidence>
<dbReference type="InterPro" id="IPR025164">
    <property type="entry name" value="Toastrack_DUF4097"/>
</dbReference>
<feature type="chain" id="PRO_5010376666" description="DUF4097 domain-containing protein" evidence="2">
    <location>
        <begin position="31"/>
        <end position="256"/>
    </location>
</feature>
<dbReference type="Proteomes" id="UP000179642">
    <property type="component" value="Unassembled WGS sequence"/>
</dbReference>
<dbReference type="RefSeq" id="WP_071382627.1">
    <property type="nucleotide sequence ID" value="NZ_MLYO01000035.1"/>
</dbReference>
<keyword evidence="5" id="KW-1185">Reference proteome</keyword>
<sequence length="256" mass="26294">MARSVAVRTAVMAVVTGVLVAGLSACGASAGNDRHPDHTSFALHGRTLTVDSDDAALDIVAAQGAKAGTVQVTRWFQGKVIVGGSPRVSWSFQDDRLELRLHCSGFIADCSAKYRIEVPRGIALTVTDGNGDVHAQGFANPVGIHSSNGGVRVTDSSGPLELHSSNGTVSAEASSRQVRAQTSNGAVHLDLSAIPDSVDARSSNGAVTITVPHADYRVRTSSSNGRVTVSVPRSDSSAHTVTAGTSNGGITVRTAN</sequence>
<dbReference type="Pfam" id="PF13349">
    <property type="entry name" value="DUF4097"/>
    <property type="match status" value="1"/>
</dbReference>
<evidence type="ECO:0000313" key="4">
    <source>
        <dbReference type="EMBL" id="OIK03558.1"/>
    </source>
</evidence>
<reference evidence="4 5" key="1">
    <citation type="submission" date="2016-10" db="EMBL/GenBank/DDBJ databases">
        <title>Genome sequence of Streptomyces sp. MUSC 1.</title>
        <authorList>
            <person name="Lee L.-H."/>
            <person name="Ser H.-L."/>
            <person name="Law J.W.-F."/>
        </authorList>
    </citation>
    <scope>NUCLEOTIDE SEQUENCE [LARGE SCALE GENOMIC DNA]</scope>
    <source>
        <strain evidence="4 5">MUSC 1</strain>
    </source>
</reference>
<proteinExistence type="predicted"/>
<feature type="domain" description="DUF4097" evidence="3">
    <location>
        <begin position="125"/>
        <end position="251"/>
    </location>
</feature>
<feature type="region of interest" description="Disordered" evidence="1">
    <location>
        <begin position="160"/>
        <end position="184"/>
    </location>
</feature>
<comment type="caution">
    <text evidence="4">The sequence shown here is derived from an EMBL/GenBank/DDBJ whole genome shotgun (WGS) entry which is preliminary data.</text>
</comment>
<evidence type="ECO:0000313" key="5">
    <source>
        <dbReference type="Proteomes" id="UP000179642"/>
    </source>
</evidence>
<dbReference type="PROSITE" id="PS51257">
    <property type="entry name" value="PROKAR_LIPOPROTEIN"/>
    <property type="match status" value="1"/>
</dbReference>
<accession>A0A1S2QBM0</accession>
<feature type="signal peptide" evidence="2">
    <location>
        <begin position="1"/>
        <end position="30"/>
    </location>
</feature>
<feature type="region of interest" description="Disordered" evidence="1">
    <location>
        <begin position="221"/>
        <end position="256"/>
    </location>
</feature>
<gene>
    <name evidence="4" type="ORF">BIV23_22020</name>
</gene>
<organism evidence="4 5">
    <name type="scientific">Streptomyces monashensis</name>
    <dbReference type="NCBI Taxonomy" id="1678012"/>
    <lineage>
        <taxon>Bacteria</taxon>
        <taxon>Bacillati</taxon>
        <taxon>Actinomycetota</taxon>
        <taxon>Actinomycetes</taxon>
        <taxon>Kitasatosporales</taxon>
        <taxon>Streptomycetaceae</taxon>
        <taxon>Streptomyces</taxon>
    </lineage>
</organism>
<keyword evidence="2" id="KW-0732">Signal</keyword>
<name>A0A1S2QBM0_9ACTN</name>
<protein>
    <recommendedName>
        <fullName evidence="3">DUF4097 domain-containing protein</fullName>
    </recommendedName>
</protein>
<dbReference type="OrthoDB" id="5243271at2"/>
<dbReference type="AlphaFoldDB" id="A0A1S2QBM0"/>
<evidence type="ECO:0000256" key="1">
    <source>
        <dbReference type="SAM" id="MobiDB-lite"/>
    </source>
</evidence>
<dbReference type="EMBL" id="MLYO01000035">
    <property type="protein sequence ID" value="OIK03558.1"/>
    <property type="molecule type" value="Genomic_DNA"/>
</dbReference>
<evidence type="ECO:0000259" key="3">
    <source>
        <dbReference type="Pfam" id="PF13349"/>
    </source>
</evidence>